<dbReference type="Pfam" id="PF09441">
    <property type="entry name" value="Abp2"/>
    <property type="match status" value="1"/>
</dbReference>
<dbReference type="Proteomes" id="UP000777438">
    <property type="component" value="Unassembled WGS sequence"/>
</dbReference>
<evidence type="ECO:0000256" key="1">
    <source>
        <dbReference type="SAM" id="MobiDB-lite"/>
    </source>
</evidence>
<dbReference type="GO" id="GO:0003688">
    <property type="term" value="F:DNA replication origin binding"/>
    <property type="evidence" value="ECO:0007669"/>
    <property type="project" value="TreeGrafter"/>
</dbReference>
<dbReference type="InterPro" id="IPR018562">
    <property type="entry name" value="ARS-binding_2"/>
</dbReference>
<comment type="caution">
    <text evidence="2">The sequence shown here is derived from an EMBL/GenBank/DDBJ whole genome shotgun (WGS) entry which is preliminary data.</text>
</comment>
<feature type="compositionally biased region" description="Pro residues" evidence="1">
    <location>
        <begin position="17"/>
        <end position="38"/>
    </location>
</feature>
<feature type="region of interest" description="Disordered" evidence="1">
    <location>
        <begin position="1"/>
        <end position="41"/>
    </location>
</feature>
<evidence type="ECO:0000313" key="2">
    <source>
        <dbReference type="EMBL" id="KAH6900126.1"/>
    </source>
</evidence>
<dbReference type="PANTHER" id="PTHR42048">
    <property type="entry name" value="ARS-BINDING PROTEIN 2"/>
    <property type="match status" value="1"/>
</dbReference>
<sequence>MQSANQPSESSQLQTPLQPPKQPEPSTPKPEFPIPPTLPDRDVTAESIEDAYVRFIFYCNPALPLPSETVVLREAFRNPPRSGGKSFNTFAVFELVRKFYDKEIRTWTELTTKLGVEPPDPTKDESAQKIAQYGVRLKKWMNSMHVKAFFEYLMGIPNDYWTNIPTDPNPVAQPIRDGIAVEDDMALRALLPHIRPKRGRKRPTDEEVNGSPAQRTHLSPSSAIEGPTRSSSGLQVPTDAAAAPWTPSDAVQQMPLTRWPQSAITPTCRGSFWDDALEPRSAIVPGKPRMSSQRRGPKNVSSAWRPGASDGGAKMRGRPPINRTPIDTSFPPFPLNTPIVGPGEASTPVLPTPSKSKPATPVHQRIPSPASSSNSQPQSTPQEGSRPPRPSISLQVPERPTGSVRLATPPPPVVLVNGNASAEPTRAPSISGQTNGGVNFFEASRQAGVPGKPHTQAQSKEIPRFHFERAEDRTNIDDVVGQLTQATLEADWRDENGKPANSPSVEEASALVNTTIENMYKTAASQQAFLINLATLSGGASLRTSKTRIARIRTDAKTTLYRCDWEYGFGSLRSLYTTEAQVPLAMFWDASQANGENGPETVDNGQNKLSAGEWQAKYRHLLDNVQKKDRELLDLQNQVMKSLRGTLSKE</sequence>
<proteinExistence type="predicted"/>
<gene>
    <name evidence="2" type="ORF">B0T10DRAFT_469709</name>
</gene>
<feature type="compositionally biased region" description="Polar residues" evidence="1">
    <location>
        <begin position="290"/>
        <end position="302"/>
    </location>
</feature>
<reference evidence="2 3" key="1">
    <citation type="journal article" date="2021" name="Nat. Commun.">
        <title>Genetic determinants of endophytism in the Arabidopsis root mycobiome.</title>
        <authorList>
            <person name="Mesny F."/>
            <person name="Miyauchi S."/>
            <person name="Thiergart T."/>
            <person name="Pickel B."/>
            <person name="Atanasova L."/>
            <person name="Karlsson M."/>
            <person name="Huettel B."/>
            <person name="Barry K.W."/>
            <person name="Haridas S."/>
            <person name="Chen C."/>
            <person name="Bauer D."/>
            <person name="Andreopoulos W."/>
            <person name="Pangilinan J."/>
            <person name="LaButti K."/>
            <person name="Riley R."/>
            <person name="Lipzen A."/>
            <person name="Clum A."/>
            <person name="Drula E."/>
            <person name="Henrissat B."/>
            <person name="Kohler A."/>
            <person name="Grigoriev I.V."/>
            <person name="Martin F.M."/>
            <person name="Hacquard S."/>
        </authorList>
    </citation>
    <scope>NUCLEOTIDE SEQUENCE [LARGE SCALE GENOMIC DNA]</scope>
    <source>
        <strain evidence="2 3">MPI-CAGE-CH-0241</strain>
    </source>
</reference>
<feature type="region of interest" description="Disordered" evidence="1">
    <location>
        <begin position="193"/>
        <end position="246"/>
    </location>
</feature>
<organism evidence="2 3">
    <name type="scientific">Thelonectria olida</name>
    <dbReference type="NCBI Taxonomy" id="1576542"/>
    <lineage>
        <taxon>Eukaryota</taxon>
        <taxon>Fungi</taxon>
        <taxon>Dikarya</taxon>
        <taxon>Ascomycota</taxon>
        <taxon>Pezizomycotina</taxon>
        <taxon>Sordariomycetes</taxon>
        <taxon>Hypocreomycetidae</taxon>
        <taxon>Hypocreales</taxon>
        <taxon>Nectriaceae</taxon>
        <taxon>Thelonectria</taxon>
    </lineage>
</organism>
<evidence type="ECO:0000313" key="3">
    <source>
        <dbReference type="Proteomes" id="UP000777438"/>
    </source>
</evidence>
<feature type="region of interest" description="Disordered" evidence="1">
    <location>
        <begin position="282"/>
        <end position="412"/>
    </location>
</feature>
<accession>A0A9P8WKI5</accession>
<protein>
    <submittedName>
        <fullName evidence="2">ARS binding protein 2-domain-containing protein</fullName>
    </submittedName>
</protein>
<keyword evidence="3" id="KW-1185">Reference proteome</keyword>
<dbReference type="AlphaFoldDB" id="A0A9P8WKI5"/>
<dbReference type="PANTHER" id="PTHR42048:SF1">
    <property type="entry name" value="ARS-BINDING PROTEIN 2"/>
    <property type="match status" value="1"/>
</dbReference>
<feature type="compositionally biased region" description="Low complexity" evidence="1">
    <location>
        <begin position="1"/>
        <end position="16"/>
    </location>
</feature>
<name>A0A9P8WKI5_9HYPO</name>
<dbReference type="EMBL" id="JAGPYM010000001">
    <property type="protein sequence ID" value="KAH6900126.1"/>
    <property type="molecule type" value="Genomic_DNA"/>
</dbReference>
<dbReference type="OrthoDB" id="2104370at2759"/>
<feature type="compositionally biased region" description="Polar residues" evidence="1">
    <location>
        <begin position="211"/>
        <end position="235"/>
    </location>
</feature>
<feature type="compositionally biased region" description="Low complexity" evidence="1">
    <location>
        <begin position="364"/>
        <end position="382"/>
    </location>
</feature>